<dbReference type="OrthoDB" id="5395566at2759"/>
<sequence>MPLMYLSYTEGTFTPDALNQVVDQITRDGISLEKLPLTPWVHSTTWVFAREYPRAQVFHGGKSTGARGFVALDINVIQGGYSAATKQELIKRVTDTVGKYGDLPTDEPRRVYVIIREVAESNWGFDGQTIDLEMLRNPPEDLKPL</sequence>
<dbReference type="PANTHER" id="PTHR35530">
    <property type="entry name" value="TAUTOMERASE-RELATED"/>
    <property type="match status" value="1"/>
</dbReference>
<comment type="similarity">
    <text evidence="1">Belongs to the 4-oxalocrotonate tautomerase family.</text>
</comment>
<dbReference type="InterPro" id="IPR004370">
    <property type="entry name" value="4-OT-like_dom"/>
</dbReference>
<name>W2S0H2_CYPE1</name>
<dbReference type="VEuPathDB" id="FungiDB:HMPREF1541_03359"/>
<dbReference type="EMBL" id="KB822719">
    <property type="protein sequence ID" value="ETN41424.1"/>
    <property type="molecule type" value="Genomic_DNA"/>
</dbReference>
<accession>W2S0H2</accession>
<dbReference type="Proteomes" id="UP000030752">
    <property type="component" value="Unassembled WGS sequence"/>
</dbReference>
<keyword evidence="2" id="KW-0413">Isomerase</keyword>
<feature type="domain" description="4-oxalocrotonate tautomerase-like" evidence="3">
    <location>
        <begin position="72"/>
        <end position="129"/>
    </location>
</feature>
<dbReference type="GeneID" id="19970698"/>
<protein>
    <recommendedName>
        <fullName evidence="3">4-oxalocrotonate tautomerase-like domain-containing protein</fullName>
    </recommendedName>
</protein>
<evidence type="ECO:0000313" key="5">
    <source>
        <dbReference type="Proteomes" id="UP000030752"/>
    </source>
</evidence>
<evidence type="ECO:0000313" key="4">
    <source>
        <dbReference type="EMBL" id="ETN41424.1"/>
    </source>
</evidence>
<dbReference type="GO" id="GO:0016853">
    <property type="term" value="F:isomerase activity"/>
    <property type="evidence" value="ECO:0007669"/>
    <property type="project" value="UniProtKB-KW"/>
</dbReference>
<reference evidence="4 5" key="1">
    <citation type="submission" date="2013-03" db="EMBL/GenBank/DDBJ databases">
        <title>The Genome Sequence of Phialophora europaea CBS 101466.</title>
        <authorList>
            <consortium name="The Broad Institute Genomics Platform"/>
            <person name="Cuomo C."/>
            <person name="de Hoog S."/>
            <person name="Gorbushina A."/>
            <person name="Walker B."/>
            <person name="Young S.K."/>
            <person name="Zeng Q."/>
            <person name="Gargeya S."/>
            <person name="Fitzgerald M."/>
            <person name="Haas B."/>
            <person name="Abouelleil A."/>
            <person name="Allen A.W."/>
            <person name="Alvarado L."/>
            <person name="Arachchi H.M."/>
            <person name="Berlin A.M."/>
            <person name="Chapman S.B."/>
            <person name="Gainer-Dewar J."/>
            <person name="Goldberg J."/>
            <person name="Griggs A."/>
            <person name="Gujja S."/>
            <person name="Hansen M."/>
            <person name="Howarth C."/>
            <person name="Imamovic A."/>
            <person name="Ireland A."/>
            <person name="Larimer J."/>
            <person name="McCowan C."/>
            <person name="Murphy C."/>
            <person name="Pearson M."/>
            <person name="Poon T.W."/>
            <person name="Priest M."/>
            <person name="Roberts A."/>
            <person name="Saif S."/>
            <person name="Shea T."/>
            <person name="Sisk P."/>
            <person name="Sykes S."/>
            <person name="Wortman J."/>
            <person name="Nusbaum C."/>
            <person name="Birren B."/>
        </authorList>
    </citation>
    <scope>NUCLEOTIDE SEQUENCE [LARGE SCALE GENOMIC DNA]</scope>
    <source>
        <strain evidence="4 5">CBS 101466</strain>
    </source>
</reference>
<dbReference type="SUPFAM" id="SSF55331">
    <property type="entry name" value="Tautomerase/MIF"/>
    <property type="match status" value="1"/>
</dbReference>
<evidence type="ECO:0000256" key="1">
    <source>
        <dbReference type="ARBA" id="ARBA00006723"/>
    </source>
</evidence>
<organism evidence="4 5">
    <name type="scientific">Cyphellophora europaea (strain CBS 101466)</name>
    <name type="common">Phialophora europaea</name>
    <dbReference type="NCBI Taxonomy" id="1220924"/>
    <lineage>
        <taxon>Eukaryota</taxon>
        <taxon>Fungi</taxon>
        <taxon>Dikarya</taxon>
        <taxon>Ascomycota</taxon>
        <taxon>Pezizomycotina</taxon>
        <taxon>Eurotiomycetes</taxon>
        <taxon>Chaetothyriomycetidae</taxon>
        <taxon>Chaetothyriales</taxon>
        <taxon>Cyphellophoraceae</taxon>
        <taxon>Cyphellophora</taxon>
    </lineage>
</organism>
<gene>
    <name evidence="4" type="ORF">HMPREF1541_03359</name>
</gene>
<dbReference type="Gene3D" id="3.30.429.10">
    <property type="entry name" value="Macrophage Migration Inhibitory Factor"/>
    <property type="match status" value="1"/>
</dbReference>
<keyword evidence="5" id="KW-1185">Reference proteome</keyword>
<evidence type="ECO:0000259" key="3">
    <source>
        <dbReference type="Pfam" id="PF01361"/>
    </source>
</evidence>
<dbReference type="InterPro" id="IPR014347">
    <property type="entry name" value="Tautomerase/MIF_sf"/>
</dbReference>
<dbReference type="AlphaFoldDB" id="W2S0H2"/>
<proteinExistence type="inferred from homology"/>
<evidence type="ECO:0000256" key="2">
    <source>
        <dbReference type="ARBA" id="ARBA00023235"/>
    </source>
</evidence>
<dbReference type="HOGENOM" id="CLU_128786_0_0_1"/>
<dbReference type="PANTHER" id="PTHR35530:SF1">
    <property type="entry name" value="2-HYDROXYMUCONATE TAUTOMERASE"/>
    <property type="match status" value="1"/>
</dbReference>
<dbReference type="Pfam" id="PF01361">
    <property type="entry name" value="Tautomerase"/>
    <property type="match status" value="1"/>
</dbReference>
<dbReference type="RefSeq" id="XP_008715933.1">
    <property type="nucleotide sequence ID" value="XM_008717711.1"/>
</dbReference>
<dbReference type="InParanoid" id="W2S0H2"/>